<keyword evidence="2" id="KW-1185">Reference proteome</keyword>
<dbReference type="Proteomes" id="UP000829196">
    <property type="component" value="Unassembled WGS sequence"/>
</dbReference>
<organism evidence="1 2">
    <name type="scientific">Dendrobium nobile</name>
    <name type="common">Orchid</name>
    <dbReference type="NCBI Taxonomy" id="94219"/>
    <lineage>
        <taxon>Eukaryota</taxon>
        <taxon>Viridiplantae</taxon>
        <taxon>Streptophyta</taxon>
        <taxon>Embryophyta</taxon>
        <taxon>Tracheophyta</taxon>
        <taxon>Spermatophyta</taxon>
        <taxon>Magnoliopsida</taxon>
        <taxon>Liliopsida</taxon>
        <taxon>Asparagales</taxon>
        <taxon>Orchidaceae</taxon>
        <taxon>Epidendroideae</taxon>
        <taxon>Malaxideae</taxon>
        <taxon>Dendrobiinae</taxon>
        <taxon>Dendrobium</taxon>
    </lineage>
</organism>
<protein>
    <submittedName>
        <fullName evidence="1">Uncharacterized protein</fullName>
    </submittedName>
</protein>
<proteinExistence type="predicted"/>
<dbReference type="AlphaFoldDB" id="A0A8T3B8C1"/>
<reference evidence="1" key="1">
    <citation type="journal article" date="2022" name="Front. Genet.">
        <title>Chromosome-Scale Assembly of the Dendrobium nobile Genome Provides Insights Into the Molecular Mechanism of the Biosynthesis of the Medicinal Active Ingredient of Dendrobium.</title>
        <authorList>
            <person name="Xu Q."/>
            <person name="Niu S.-C."/>
            <person name="Li K.-L."/>
            <person name="Zheng P.-J."/>
            <person name="Zhang X.-J."/>
            <person name="Jia Y."/>
            <person name="Liu Y."/>
            <person name="Niu Y.-X."/>
            <person name="Yu L.-H."/>
            <person name="Chen D.-F."/>
            <person name="Zhang G.-Q."/>
        </authorList>
    </citation>
    <scope>NUCLEOTIDE SEQUENCE</scope>
    <source>
        <tissue evidence="1">Leaf</tissue>
    </source>
</reference>
<evidence type="ECO:0000313" key="1">
    <source>
        <dbReference type="EMBL" id="KAI0503616.1"/>
    </source>
</evidence>
<dbReference type="EMBL" id="JAGYWB010000011">
    <property type="protein sequence ID" value="KAI0503616.1"/>
    <property type="molecule type" value="Genomic_DNA"/>
</dbReference>
<evidence type="ECO:0000313" key="2">
    <source>
        <dbReference type="Proteomes" id="UP000829196"/>
    </source>
</evidence>
<accession>A0A8T3B8C1</accession>
<name>A0A8T3B8C1_DENNO</name>
<comment type="caution">
    <text evidence="1">The sequence shown here is derived from an EMBL/GenBank/DDBJ whole genome shotgun (WGS) entry which is preliminary data.</text>
</comment>
<sequence length="74" mass="8564">MLGAIHLRDSLKIWKSSLTLEILVYTLACKNFLQTNSREKCAHGRYMILCEKFIKKKNIIGLKSVENYFIGKSN</sequence>
<gene>
    <name evidence="1" type="ORF">KFK09_014550</name>
</gene>